<name>A0A9P1M8Q3_9PEZI</name>
<dbReference type="Proteomes" id="UP000838763">
    <property type="component" value="Unassembled WGS sequence"/>
</dbReference>
<accession>A0A9P1M8Q3</accession>
<comment type="caution">
    <text evidence="2">The sequence shown here is derived from an EMBL/GenBank/DDBJ whole genome shotgun (WGS) entry which is preliminary data.</text>
</comment>
<organism evidence="2 3">
    <name type="scientific">Parascedosporium putredinis</name>
    <dbReference type="NCBI Taxonomy" id="1442378"/>
    <lineage>
        <taxon>Eukaryota</taxon>
        <taxon>Fungi</taxon>
        <taxon>Dikarya</taxon>
        <taxon>Ascomycota</taxon>
        <taxon>Pezizomycotina</taxon>
        <taxon>Sordariomycetes</taxon>
        <taxon>Hypocreomycetidae</taxon>
        <taxon>Microascales</taxon>
        <taxon>Microascaceae</taxon>
        <taxon>Parascedosporium</taxon>
    </lineage>
</organism>
<feature type="compositionally biased region" description="Polar residues" evidence="1">
    <location>
        <begin position="112"/>
        <end position="138"/>
    </location>
</feature>
<feature type="region of interest" description="Disordered" evidence="1">
    <location>
        <begin position="244"/>
        <end position="280"/>
    </location>
</feature>
<evidence type="ECO:0000313" key="3">
    <source>
        <dbReference type="Proteomes" id="UP000838763"/>
    </source>
</evidence>
<sequence>MLMKPALLKLAFPISQQPPFHFNPQQPKPPPQSMFHPEPRASANLPAKTQPAAVSRPLVAEQDTWSQPHPGTPYHAPDINQWQEGYHFAPPTQESIPHAQHPTAAEAVDHPMNSTPAPLPSDQMQPHTSMHQQPQAHTAPTHHQQPYATPQHTHTQHPHAQHQHVQHQHQYSQPPHSQQHPQHPQHPPPQTQQWPTSGAQMEVLTSMESPLNYEHSTRPKTPKRPMGMSWKSIDNLRLKRQHPTPLEEVPPLPSMGQQTGYEIQSSQPPTTQAPMFTKLR</sequence>
<dbReference type="AlphaFoldDB" id="A0A9P1M8Q3"/>
<proteinExistence type="predicted"/>
<feature type="compositionally biased region" description="Basic residues" evidence="1">
    <location>
        <begin position="154"/>
        <end position="167"/>
    </location>
</feature>
<reference evidence="2" key="1">
    <citation type="submission" date="2022-11" db="EMBL/GenBank/DDBJ databases">
        <authorList>
            <person name="Scott C."/>
            <person name="Bruce N."/>
        </authorList>
    </citation>
    <scope>NUCLEOTIDE SEQUENCE</scope>
</reference>
<feature type="compositionally biased region" description="Low complexity" evidence="1">
    <location>
        <begin position="168"/>
        <end position="182"/>
    </location>
</feature>
<gene>
    <name evidence="2" type="ORF">PPNO1_LOCUS1660</name>
</gene>
<dbReference type="EMBL" id="CALLCH030000003">
    <property type="protein sequence ID" value="CAI4211888.1"/>
    <property type="molecule type" value="Genomic_DNA"/>
</dbReference>
<feature type="region of interest" description="Disordered" evidence="1">
    <location>
        <begin position="16"/>
        <end position="228"/>
    </location>
</feature>
<feature type="compositionally biased region" description="Polar residues" evidence="1">
    <location>
        <begin position="255"/>
        <end position="274"/>
    </location>
</feature>
<protein>
    <submittedName>
        <fullName evidence="2">Uncharacterized protein</fullName>
    </submittedName>
</protein>
<evidence type="ECO:0000256" key="1">
    <source>
        <dbReference type="SAM" id="MobiDB-lite"/>
    </source>
</evidence>
<feature type="compositionally biased region" description="Low complexity" evidence="1">
    <location>
        <begin position="141"/>
        <end position="153"/>
    </location>
</feature>
<evidence type="ECO:0000313" key="2">
    <source>
        <dbReference type="EMBL" id="CAI4211888.1"/>
    </source>
</evidence>
<keyword evidence="3" id="KW-1185">Reference proteome</keyword>